<keyword evidence="4" id="KW-0808">Transferase</keyword>
<proteinExistence type="predicted"/>
<dbReference type="PROSITE" id="PS50109">
    <property type="entry name" value="HIS_KIN"/>
    <property type="match status" value="1"/>
</dbReference>
<dbReference type="InterPro" id="IPR036890">
    <property type="entry name" value="HATPase_C_sf"/>
</dbReference>
<dbReference type="EC" id="2.7.13.3" evidence="2"/>
<dbReference type="RefSeq" id="WP_126631698.1">
    <property type="nucleotide sequence ID" value="NZ_BIFT01000002.1"/>
</dbReference>
<dbReference type="SUPFAM" id="SSF55874">
    <property type="entry name" value="ATPase domain of HSP90 chaperone/DNA topoisomerase II/histidine kinase"/>
    <property type="match status" value="1"/>
</dbReference>
<evidence type="ECO:0000256" key="6">
    <source>
        <dbReference type="ARBA" id="ARBA00023012"/>
    </source>
</evidence>
<keyword evidence="3 7" id="KW-0597">Phosphoprotein</keyword>
<gene>
    <name evidence="13" type="ORF">KDA_72490</name>
</gene>
<dbReference type="PROSITE" id="PS50112">
    <property type="entry name" value="PAS"/>
    <property type="match status" value="1"/>
</dbReference>
<dbReference type="PROSITE" id="PS50113">
    <property type="entry name" value="PAC"/>
    <property type="match status" value="1"/>
</dbReference>
<dbReference type="InterPro" id="IPR011006">
    <property type="entry name" value="CheY-like_superfamily"/>
</dbReference>
<feature type="domain" description="Histidine kinase" evidence="9">
    <location>
        <begin position="275"/>
        <end position="504"/>
    </location>
</feature>
<dbReference type="Pfam" id="PF08448">
    <property type="entry name" value="PAS_4"/>
    <property type="match status" value="1"/>
</dbReference>
<dbReference type="CDD" id="cd00082">
    <property type="entry name" value="HisKA"/>
    <property type="match status" value="1"/>
</dbReference>
<evidence type="ECO:0000259" key="10">
    <source>
        <dbReference type="PROSITE" id="PS50110"/>
    </source>
</evidence>
<dbReference type="InterPro" id="IPR000014">
    <property type="entry name" value="PAS"/>
</dbReference>
<dbReference type="InterPro" id="IPR013656">
    <property type="entry name" value="PAS_4"/>
</dbReference>
<dbReference type="Pfam" id="PF00512">
    <property type="entry name" value="HisKA"/>
    <property type="match status" value="1"/>
</dbReference>
<dbReference type="InterPro" id="IPR036097">
    <property type="entry name" value="HisK_dim/P_sf"/>
</dbReference>
<dbReference type="OrthoDB" id="137820at2"/>
<evidence type="ECO:0000256" key="8">
    <source>
        <dbReference type="SAM" id="Coils"/>
    </source>
</evidence>
<keyword evidence="8" id="KW-0175">Coiled coil</keyword>
<evidence type="ECO:0000259" key="9">
    <source>
        <dbReference type="PROSITE" id="PS50109"/>
    </source>
</evidence>
<dbReference type="AlphaFoldDB" id="A0A402BK92"/>
<evidence type="ECO:0000259" key="12">
    <source>
        <dbReference type="PROSITE" id="PS50113"/>
    </source>
</evidence>
<evidence type="ECO:0000256" key="7">
    <source>
        <dbReference type="PROSITE-ProRule" id="PRU00169"/>
    </source>
</evidence>
<dbReference type="InterPro" id="IPR001789">
    <property type="entry name" value="Sig_transdc_resp-reg_receiver"/>
</dbReference>
<dbReference type="Proteomes" id="UP000287171">
    <property type="component" value="Unassembled WGS sequence"/>
</dbReference>
<keyword evidence="14" id="KW-1185">Reference proteome</keyword>
<protein>
    <recommendedName>
        <fullName evidence="2">histidine kinase</fullName>
        <ecNumber evidence="2">2.7.13.3</ecNumber>
    </recommendedName>
</protein>
<keyword evidence="6" id="KW-0902">Two-component regulatory system</keyword>
<dbReference type="InterPro" id="IPR005467">
    <property type="entry name" value="His_kinase_dom"/>
</dbReference>
<evidence type="ECO:0000256" key="3">
    <source>
        <dbReference type="ARBA" id="ARBA00022553"/>
    </source>
</evidence>
<dbReference type="Gene3D" id="3.30.565.10">
    <property type="entry name" value="Histidine kinase-like ATPase, C-terminal domain"/>
    <property type="match status" value="1"/>
</dbReference>
<dbReference type="InterPro" id="IPR003661">
    <property type="entry name" value="HisK_dim/P_dom"/>
</dbReference>
<dbReference type="NCBIfam" id="TIGR00229">
    <property type="entry name" value="sensory_box"/>
    <property type="match status" value="1"/>
</dbReference>
<dbReference type="PANTHER" id="PTHR43547">
    <property type="entry name" value="TWO-COMPONENT HISTIDINE KINASE"/>
    <property type="match status" value="1"/>
</dbReference>
<dbReference type="Pfam" id="PF02518">
    <property type="entry name" value="HATPase_c"/>
    <property type="match status" value="1"/>
</dbReference>
<dbReference type="SMART" id="SM00448">
    <property type="entry name" value="REC"/>
    <property type="match status" value="1"/>
</dbReference>
<dbReference type="InterPro" id="IPR004358">
    <property type="entry name" value="Sig_transdc_His_kin-like_C"/>
</dbReference>
<dbReference type="InterPro" id="IPR035965">
    <property type="entry name" value="PAS-like_dom_sf"/>
</dbReference>
<evidence type="ECO:0000313" key="14">
    <source>
        <dbReference type="Proteomes" id="UP000287171"/>
    </source>
</evidence>
<dbReference type="SMART" id="SM00091">
    <property type="entry name" value="PAS"/>
    <property type="match status" value="1"/>
</dbReference>
<dbReference type="PRINTS" id="PR00344">
    <property type="entry name" value="BCTRLSENSOR"/>
</dbReference>
<dbReference type="PROSITE" id="PS50110">
    <property type="entry name" value="RESPONSE_REGULATORY"/>
    <property type="match status" value="1"/>
</dbReference>
<dbReference type="Gene3D" id="1.10.287.130">
    <property type="match status" value="1"/>
</dbReference>
<dbReference type="SUPFAM" id="SSF52172">
    <property type="entry name" value="CheY-like"/>
    <property type="match status" value="1"/>
</dbReference>
<sequence length="507" mass="57706">MSEQVWRVLIVDDTSSDRQLFRHYLIRDPDARYQIYEAANGEQGLSICQEQQLDCILLDHRLPDMDGVMFLQALHARPLSHMPAVIFLTGSSNEEIAVQAMKTGAQDYLVKGKTSPEHLRSAVANAIRTAILQKNVEEQRLEVARQHQAFRMVAENAPDIIARFDPDLRHIYVNPAMLQATNLSFEEVIGKTNRDLHMPEENVAFWDQILAETFTSKSERVIEYTFQSTSGLRYYESHLVPELNSHGDIVSVLGVTRDITDKKELEQRKDTFISMISHELRTPLTAAKANLQLIQRRLQKLQHNEKAFSAETVQSLAETAGLLQRATRQLDIQNRLVQDLLDVSRIQNQKIELDCQLYDIIRLIRETSEDQRALVPQRTIQLHLPINSSIPVMIDHIRIGQVLQNYMTNALKYSDPTEPIIVGLTREADRVCIWVKDHGQGLQREDLAHIWERFYQVTQVGSNAGLGLGLYICQTLISLHHGTVGASSQPGEGSTFWFTLPLPTAQH</sequence>
<organism evidence="13 14">
    <name type="scientific">Dictyobacter alpinus</name>
    <dbReference type="NCBI Taxonomy" id="2014873"/>
    <lineage>
        <taxon>Bacteria</taxon>
        <taxon>Bacillati</taxon>
        <taxon>Chloroflexota</taxon>
        <taxon>Ktedonobacteria</taxon>
        <taxon>Ktedonobacterales</taxon>
        <taxon>Dictyobacteraceae</taxon>
        <taxon>Dictyobacter</taxon>
    </lineage>
</organism>
<feature type="modified residue" description="4-aspartylphosphate" evidence="7">
    <location>
        <position position="59"/>
    </location>
</feature>
<dbReference type="CDD" id="cd00075">
    <property type="entry name" value="HATPase"/>
    <property type="match status" value="1"/>
</dbReference>
<dbReference type="InterPro" id="IPR000700">
    <property type="entry name" value="PAS-assoc_C"/>
</dbReference>
<dbReference type="SMART" id="SM00388">
    <property type="entry name" value="HisKA"/>
    <property type="match status" value="1"/>
</dbReference>
<comment type="catalytic activity">
    <reaction evidence="1">
        <text>ATP + protein L-histidine = ADP + protein N-phospho-L-histidine.</text>
        <dbReference type="EC" id="2.7.13.3"/>
    </reaction>
</comment>
<keyword evidence="5" id="KW-0418">Kinase</keyword>
<dbReference type="Gene3D" id="3.40.50.2300">
    <property type="match status" value="1"/>
</dbReference>
<reference evidence="14" key="1">
    <citation type="submission" date="2018-12" db="EMBL/GenBank/DDBJ databases">
        <title>Tengunoibacter tsumagoiensis gen. nov., sp. nov., Dictyobacter kobayashii sp. nov., D. alpinus sp. nov., and D. joshuensis sp. nov. and description of Dictyobacteraceae fam. nov. within the order Ktedonobacterales isolated from Tengu-no-mugimeshi.</title>
        <authorList>
            <person name="Wang C.M."/>
            <person name="Zheng Y."/>
            <person name="Sakai Y."/>
            <person name="Toyoda A."/>
            <person name="Minakuchi Y."/>
            <person name="Abe K."/>
            <person name="Yokota A."/>
            <person name="Yabe S."/>
        </authorList>
    </citation>
    <scope>NUCLEOTIDE SEQUENCE [LARGE SCALE GENOMIC DNA]</scope>
    <source>
        <strain evidence="14">Uno16</strain>
    </source>
</reference>
<dbReference type="FunFam" id="3.30.565.10:FF:000006">
    <property type="entry name" value="Sensor histidine kinase WalK"/>
    <property type="match status" value="1"/>
</dbReference>
<dbReference type="Pfam" id="PF00072">
    <property type="entry name" value="Response_reg"/>
    <property type="match status" value="1"/>
</dbReference>
<dbReference type="SMART" id="SM00387">
    <property type="entry name" value="HATPase_c"/>
    <property type="match status" value="1"/>
</dbReference>
<feature type="coiled-coil region" evidence="8">
    <location>
        <begin position="284"/>
        <end position="311"/>
    </location>
</feature>
<feature type="domain" description="Response regulatory" evidence="10">
    <location>
        <begin position="7"/>
        <end position="126"/>
    </location>
</feature>
<evidence type="ECO:0000256" key="4">
    <source>
        <dbReference type="ARBA" id="ARBA00022679"/>
    </source>
</evidence>
<dbReference type="Gene3D" id="3.30.450.20">
    <property type="entry name" value="PAS domain"/>
    <property type="match status" value="1"/>
</dbReference>
<dbReference type="CDD" id="cd00130">
    <property type="entry name" value="PAS"/>
    <property type="match status" value="1"/>
</dbReference>
<evidence type="ECO:0000259" key="11">
    <source>
        <dbReference type="PROSITE" id="PS50112"/>
    </source>
</evidence>
<evidence type="ECO:0000313" key="13">
    <source>
        <dbReference type="EMBL" id="GCE31765.1"/>
    </source>
</evidence>
<accession>A0A402BK92</accession>
<name>A0A402BK92_9CHLR</name>
<dbReference type="SUPFAM" id="SSF47384">
    <property type="entry name" value="Homodimeric domain of signal transducing histidine kinase"/>
    <property type="match status" value="1"/>
</dbReference>
<evidence type="ECO:0000256" key="2">
    <source>
        <dbReference type="ARBA" id="ARBA00012438"/>
    </source>
</evidence>
<feature type="domain" description="PAS" evidence="11">
    <location>
        <begin position="146"/>
        <end position="201"/>
    </location>
</feature>
<dbReference type="PANTHER" id="PTHR43547:SF2">
    <property type="entry name" value="HYBRID SIGNAL TRANSDUCTION HISTIDINE KINASE C"/>
    <property type="match status" value="1"/>
</dbReference>
<dbReference type="SUPFAM" id="SSF55785">
    <property type="entry name" value="PYP-like sensor domain (PAS domain)"/>
    <property type="match status" value="1"/>
</dbReference>
<dbReference type="CDD" id="cd00156">
    <property type="entry name" value="REC"/>
    <property type="match status" value="1"/>
</dbReference>
<dbReference type="EMBL" id="BIFT01000002">
    <property type="protein sequence ID" value="GCE31765.1"/>
    <property type="molecule type" value="Genomic_DNA"/>
</dbReference>
<dbReference type="GO" id="GO:0000155">
    <property type="term" value="F:phosphorelay sensor kinase activity"/>
    <property type="evidence" value="ECO:0007669"/>
    <property type="project" value="InterPro"/>
</dbReference>
<evidence type="ECO:0000256" key="1">
    <source>
        <dbReference type="ARBA" id="ARBA00000085"/>
    </source>
</evidence>
<comment type="caution">
    <text evidence="13">The sequence shown here is derived from an EMBL/GenBank/DDBJ whole genome shotgun (WGS) entry which is preliminary data.</text>
</comment>
<feature type="domain" description="PAC" evidence="12">
    <location>
        <begin position="220"/>
        <end position="271"/>
    </location>
</feature>
<dbReference type="InterPro" id="IPR003594">
    <property type="entry name" value="HATPase_dom"/>
</dbReference>
<evidence type="ECO:0000256" key="5">
    <source>
        <dbReference type="ARBA" id="ARBA00022777"/>
    </source>
</evidence>